<dbReference type="AlphaFoldDB" id="A0A450S081"/>
<keyword evidence="2" id="KW-0472">Membrane</keyword>
<gene>
    <name evidence="4" type="ORF">BECKFM1743A_GA0114220_105045</name>
    <name evidence="5" type="ORF">BECKFM1743B_GA0114221_101289</name>
    <name evidence="3" type="ORF">BECKFM1743C_GA0114222_1002110</name>
</gene>
<evidence type="ECO:0000313" key="4">
    <source>
        <dbReference type="EMBL" id="VFJ69283.1"/>
    </source>
</evidence>
<dbReference type="EMBL" id="CAADEZ010000504">
    <property type="protein sequence ID" value="VFJ69283.1"/>
    <property type="molecule type" value="Genomic_DNA"/>
</dbReference>
<feature type="transmembrane region" description="Helical" evidence="2">
    <location>
        <begin position="146"/>
        <end position="164"/>
    </location>
</feature>
<evidence type="ECO:0000256" key="2">
    <source>
        <dbReference type="SAM" id="Phobius"/>
    </source>
</evidence>
<proteinExistence type="predicted"/>
<dbReference type="EMBL" id="CAADFL010000128">
    <property type="protein sequence ID" value="VFK10076.1"/>
    <property type="molecule type" value="Genomic_DNA"/>
</dbReference>
<feature type="compositionally biased region" description="Pro residues" evidence="1">
    <location>
        <begin position="347"/>
        <end position="358"/>
    </location>
</feature>
<feature type="compositionally biased region" description="Basic residues" evidence="1">
    <location>
        <begin position="15"/>
        <end position="49"/>
    </location>
</feature>
<sequence length="358" mass="38326">MANVDDRGNMQPNTGKKKKVATKKKAVPRKKVAAKKVRTKKAIATKKKTTVVAMDAPASEPTPSKPTFQDPEPGTLPAPEVPAAPAADSTTEKGVEEAKEHKKEEVTAKMEDMGLIPKDDTDNSSSSSKPETAAISKKSGKKVSSAVYWLGLLVFIGAMVFWWFEEFGQSDSPISGEVEDRPRPLEVPKAPLSEPPEVSDLPILPPVMDQEIPEFQEIAEGDTAADRTAEIGPKTSAGTTSAGTKGSQSAPLTAVPDSGETAPESVETGDIQAPPDVDRTLPATQEPGSETVDREESDSVTDPVTQAEKLPAQTATEEQADRGTSDTSTPAMKHPRQQSHPHYYPGYYPPPYYGQPVR</sequence>
<feature type="region of interest" description="Disordered" evidence="1">
    <location>
        <begin position="171"/>
        <end position="358"/>
    </location>
</feature>
<evidence type="ECO:0000313" key="5">
    <source>
        <dbReference type="EMBL" id="VFK10076.1"/>
    </source>
</evidence>
<accession>A0A450S081</accession>
<feature type="compositionally biased region" description="Acidic residues" evidence="1">
    <location>
        <begin position="211"/>
        <end position="220"/>
    </location>
</feature>
<feature type="compositionally biased region" description="Low complexity" evidence="1">
    <location>
        <begin position="232"/>
        <end position="250"/>
    </location>
</feature>
<evidence type="ECO:0000256" key="1">
    <source>
        <dbReference type="SAM" id="MobiDB-lite"/>
    </source>
</evidence>
<reference evidence="3" key="1">
    <citation type="submission" date="2019-02" db="EMBL/GenBank/DDBJ databases">
        <authorList>
            <person name="Gruber-Vodicka R. H."/>
            <person name="Seah K. B. B."/>
        </authorList>
    </citation>
    <scope>NUCLEOTIDE SEQUENCE</scope>
    <source>
        <strain evidence="4">BECK_BZ163</strain>
        <strain evidence="5">BECK_BZ164</strain>
        <strain evidence="3">BECK_BZ165</strain>
    </source>
</reference>
<feature type="region of interest" description="Disordered" evidence="1">
    <location>
        <begin position="1"/>
        <end position="142"/>
    </location>
</feature>
<name>A0A450S081_9GAMM</name>
<dbReference type="EMBL" id="CAADFA010000021">
    <property type="protein sequence ID" value="VFJ45097.1"/>
    <property type="molecule type" value="Genomic_DNA"/>
</dbReference>
<protein>
    <submittedName>
        <fullName evidence="3">Uncharacterized protein</fullName>
    </submittedName>
</protein>
<organism evidence="3">
    <name type="scientific">Candidatus Kentrum sp. FM</name>
    <dbReference type="NCBI Taxonomy" id="2126340"/>
    <lineage>
        <taxon>Bacteria</taxon>
        <taxon>Pseudomonadati</taxon>
        <taxon>Pseudomonadota</taxon>
        <taxon>Gammaproteobacteria</taxon>
        <taxon>Candidatus Kentrum</taxon>
    </lineage>
</organism>
<feature type="compositionally biased region" description="Basic and acidic residues" evidence="1">
    <location>
        <begin position="90"/>
        <end position="121"/>
    </location>
</feature>
<keyword evidence="2" id="KW-1133">Transmembrane helix</keyword>
<keyword evidence="2" id="KW-0812">Transmembrane</keyword>
<evidence type="ECO:0000313" key="3">
    <source>
        <dbReference type="EMBL" id="VFJ45097.1"/>
    </source>
</evidence>